<dbReference type="PANTHER" id="PTHR43213:SF5">
    <property type="entry name" value="BIFUNCTIONAL DTTP_UTP PYROPHOSPHATASE_METHYLTRANSFERASE PROTEIN-RELATED"/>
    <property type="match status" value="1"/>
</dbReference>
<dbReference type="Gene3D" id="3.90.950.10">
    <property type="match status" value="1"/>
</dbReference>
<feature type="active site" description="Proton acceptor" evidence="6">
    <location>
        <position position="67"/>
    </location>
</feature>
<accession>A0A9D1IY94</accession>
<dbReference type="InterPro" id="IPR029001">
    <property type="entry name" value="ITPase-like_fam"/>
</dbReference>
<feature type="site" description="Important for substrate specificity" evidence="6">
    <location>
        <position position="68"/>
    </location>
</feature>
<dbReference type="Pfam" id="PF02545">
    <property type="entry name" value="Maf"/>
    <property type="match status" value="1"/>
</dbReference>
<evidence type="ECO:0000313" key="8">
    <source>
        <dbReference type="Proteomes" id="UP000824239"/>
    </source>
</evidence>
<sequence>MLILASQSPRRRSLLAMLGLDFAVDTADIDETMDPALPPETEVARLSEAKARAVEQKHPGDLILTADTVVVVDGCVLGKPHDAEEAKAHLRRLSGRSHTVMTAFCLLQNGLADVHVEKTHLHFKPLSEGEIAAYVASGSPMDKAGAYGIQDQAAVFVRAIEGDYYNVMGLPLCALVQCLRRRGVAVLGTVEP</sequence>
<keyword evidence="4 6" id="KW-0378">Hydrolase</keyword>
<comment type="subcellular location">
    <subcellularLocation>
        <location evidence="2 6">Cytoplasm</location>
    </subcellularLocation>
</comment>
<comment type="function">
    <text evidence="6">Nucleoside triphosphate pyrophosphatase that hydrolyzes dTTP and UTP. May have a dual role in cell division arrest and in preventing the incorporation of modified nucleotides into cellular nucleic acids.</text>
</comment>
<reference evidence="7" key="2">
    <citation type="journal article" date="2021" name="PeerJ">
        <title>Extensive microbial diversity within the chicken gut microbiome revealed by metagenomics and culture.</title>
        <authorList>
            <person name="Gilroy R."/>
            <person name="Ravi A."/>
            <person name="Getino M."/>
            <person name="Pursley I."/>
            <person name="Horton D.L."/>
            <person name="Alikhan N.F."/>
            <person name="Baker D."/>
            <person name="Gharbi K."/>
            <person name="Hall N."/>
            <person name="Watson M."/>
            <person name="Adriaenssens E.M."/>
            <person name="Foster-Nyarko E."/>
            <person name="Jarju S."/>
            <person name="Secka A."/>
            <person name="Antonio M."/>
            <person name="Oren A."/>
            <person name="Chaudhuri R.R."/>
            <person name="La Ragione R."/>
            <person name="Hildebrand F."/>
            <person name="Pallen M.J."/>
        </authorList>
    </citation>
    <scope>NUCLEOTIDE SEQUENCE</scope>
    <source>
        <strain evidence="7">ChiBcec15-4380</strain>
    </source>
</reference>
<comment type="catalytic activity">
    <reaction evidence="6">
        <text>dTTP + H2O = dTMP + diphosphate + H(+)</text>
        <dbReference type="Rhea" id="RHEA:28534"/>
        <dbReference type="ChEBI" id="CHEBI:15377"/>
        <dbReference type="ChEBI" id="CHEBI:15378"/>
        <dbReference type="ChEBI" id="CHEBI:33019"/>
        <dbReference type="ChEBI" id="CHEBI:37568"/>
        <dbReference type="ChEBI" id="CHEBI:63528"/>
        <dbReference type="EC" id="3.6.1.9"/>
    </reaction>
</comment>
<evidence type="ECO:0000313" key="7">
    <source>
        <dbReference type="EMBL" id="HIR51444.1"/>
    </source>
</evidence>
<evidence type="ECO:0000256" key="6">
    <source>
        <dbReference type="HAMAP-Rule" id="MF_00528"/>
    </source>
</evidence>
<evidence type="ECO:0000256" key="1">
    <source>
        <dbReference type="ARBA" id="ARBA00001968"/>
    </source>
</evidence>
<dbReference type="GO" id="GO:0005737">
    <property type="term" value="C:cytoplasm"/>
    <property type="evidence" value="ECO:0007669"/>
    <property type="project" value="UniProtKB-SubCell"/>
</dbReference>
<dbReference type="FunFam" id="3.90.950.10:FF:000005">
    <property type="entry name" value="7-methyl-GTP pyrophosphatase"/>
    <property type="match status" value="1"/>
</dbReference>
<dbReference type="InterPro" id="IPR003697">
    <property type="entry name" value="Maf-like"/>
</dbReference>
<dbReference type="EC" id="3.6.1.9" evidence="6"/>
<keyword evidence="3 6" id="KW-0963">Cytoplasm</keyword>
<evidence type="ECO:0000256" key="5">
    <source>
        <dbReference type="ARBA" id="ARBA00023080"/>
    </source>
</evidence>
<proteinExistence type="inferred from homology"/>
<dbReference type="HAMAP" id="MF_00528">
    <property type="entry name" value="Maf"/>
    <property type="match status" value="1"/>
</dbReference>
<feature type="site" description="Important for substrate specificity" evidence="6">
    <location>
        <position position="10"/>
    </location>
</feature>
<dbReference type="GO" id="GO:0047429">
    <property type="term" value="F:nucleoside triphosphate diphosphatase activity"/>
    <property type="evidence" value="ECO:0007669"/>
    <property type="project" value="UniProtKB-EC"/>
</dbReference>
<feature type="site" description="Important for substrate specificity" evidence="6">
    <location>
        <position position="150"/>
    </location>
</feature>
<dbReference type="AlphaFoldDB" id="A0A9D1IY94"/>
<name>A0A9D1IY94_9FIRM</name>
<evidence type="ECO:0000256" key="3">
    <source>
        <dbReference type="ARBA" id="ARBA00022490"/>
    </source>
</evidence>
<dbReference type="NCBIfam" id="TIGR00172">
    <property type="entry name" value="maf"/>
    <property type="match status" value="1"/>
</dbReference>
<dbReference type="CDD" id="cd00555">
    <property type="entry name" value="Maf"/>
    <property type="match status" value="1"/>
</dbReference>
<reference evidence="7" key="1">
    <citation type="submission" date="2020-10" db="EMBL/GenBank/DDBJ databases">
        <authorList>
            <person name="Gilroy R."/>
        </authorList>
    </citation>
    <scope>NUCLEOTIDE SEQUENCE</scope>
    <source>
        <strain evidence="7">ChiBcec15-4380</strain>
    </source>
</reference>
<comment type="cofactor">
    <cofactor evidence="1 6">
        <name>a divalent metal cation</name>
        <dbReference type="ChEBI" id="CHEBI:60240"/>
    </cofactor>
</comment>
<dbReference type="GO" id="GO:0009117">
    <property type="term" value="P:nucleotide metabolic process"/>
    <property type="evidence" value="ECO:0007669"/>
    <property type="project" value="UniProtKB-KW"/>
</dbReference>
<comment type="caution">
    <text evidence="7">The sequence shown here is derived from an EMBL/GenBank/DDBJ whole genome shotgun (WGS) entry which is preliminary data.</text>
</comment>
<organism evidence="7 8">
    <name type="scientific">Candidatus Avoscillospira avicola</name>
    <dbReference type="NCBI Taxonomy" id="2840706"/>
    <lineage>
        <taxon>Bacteria</taxon>
        <taxon>Bacillati</taxon>
        <taxon>Bacillota</taxon>
        <taxon>Clostridia</taxon>
        <taxon>Eubacteriales</taxon>
        <taxon>Oscillospiraceae</taxon>
        <taxon>Oscillospiraceae incertae sedis</taxon>
        <taxon>Candidatus Avoscillospira</taxon>
    </lineage>
</organism>
<dbReference type="PIRSF" id="PIRSF006305">
    <property type="entry name" value="Maf"/>
    <property type="match status" value="1"/>
</dbReference>
<gene>
    <name evidence="7" type="primary">maf</name>
    <name evidence="7" type="ORF">IAA53_09280</name>
</gene>
<dbReference type="Proteomes" id="UP000824239">
    <property type="component" value="Unassembled WGS sequence"/>
</dbReference>
<dbReference type="EMBL" id="DVHE01000072">
    <property type="protein sequence ID" value="HIR51444.1"/>
    <property type="molecule type" value="Genomic_DNA"/>
</dbReference>
<dbReference type="SUPFAM" id="SSF52972">
    <property type="entry name" value="ITPase-like"/>
    <property type="match status" value="1"/>
</dbReference>
<evidence type="ECO:0000256" key="4">
    <source>
        <dbReference type="ARBA" id="ARBA00022801"/>
    </source>
</evidence>
<keyword evidence="5 6" id="KW-0546">Nucleotide metabolism</keyword>
<evidence type="ECO:0000256" key="2">
    <source>
        <dbReference type="ARBA" id="ARBA00004496"/>
    </source>
</evidence>
<comment type="similarity">
    <text evidence="6">Belongs to the Maf family. YhdE subfamily.</text>
</comment>
<comment type="caution">
    <text evidence="6">Lacks conserved residue(s) required for the propagation of feature annotation.</text>
</comment>
<comment type="catalytic activity">
    <reaction evidence="6">
        <text>UTP + H2O = UMP + diphosphate + H(+)</text>
        <dbReference type="Rhea" id="RHEA:29395"/>
        <dbReference type="ChEBI" id="CHEBI:15377"/>
        <dbReference type="ChEBI" id="CHEBI:15378"/>
        <dbReference type="ChEBI" id="CHEBI:33019"/>
        <dbReference type="ChEBI" id="CHEBI:46398"/>
        <dbReference type="ChEBI" id="CHEBI:57865"/>
        <dbReference type="EC" id="3.6.1.9"/>
    </reaction>
</comment>
<dbReference type="PANTHER" id="PTHR43213">
    <property type="entry name" value="BIFUNCTIONAL DTTP/UTP PYROPHOSPHATASE/METHYLTRANSFERASE PROTEIN-RELATED"/>
    <property type="match status" value="1"/>
</dbReference>
<protein>
    <recommendedName>
        <fullName evidence="6">dTTP/UTP pyrophosphatase</fullName>
        <shortName evidence="6">dTTPase/UTPase</shortName>
        <ecNumber evidence="6">3.6.1.9</ecNumber>
    </recommendedName>
    <alternativeName>
        <fullName evidence="6">Nucleoside triphosphate pyrophosphatase</fullName>
    </alternativeName>
    <alternativeName>
        <fullName evidence="6">Nucleotide pyrophosphatase</fullName>
        <shortName evidence="6">Nucleotide PPase</shortName>
    </alternativeName>
</protein>